<dbReference type="PANTHER" id="PTHR42828:SF3">
    <property type="entry name" value="THREONYLCARBAMOYL-AMP SYNTHASE"/>
    <property type="match status" value="1"/>
</dbReference>
<evidence type="ECO:0000259" key="1">
    <source>
        <dbReference type="PROSITE" id="PS51163"/>
    </source>
</evidence>
<dbReference type="InterPro" id="IPR017945">
    <property type="entry name" value="DHBP_synth_RibB-like_a/b_dom"/>
</dbReference>
<dbReference type="PROSITE" id="PS51163">
    <property type="entry name" value="YRDC"/>
    <property type="match status" value="1"/>
</dbReference>
<protein>
    <submittedName>
        <fullName evidence="2">Threonylcarbamoyl-AMP synthase</fullName>
    </submittedName>
</protein>
<comment type="caution">
    <text evidence="2">The sequence shown here is derived from an EMBL/GenBank/DDBJ whole genome shotgun (WGS) entry which is preliminary data.</text>
</comment>
<dbReference type="InterPro" id="IPR052532">
    <property type="entry name" value="SUA5_domain"/>
</dbReference>
<gene>
    <name evidence="2" type="ORF">H8D24_06585</name>
</gene>
<organism evidence="2 3">
    <name type="scientific">Candidatus Thiopontia autotrophica</name>
    <dbReference type="NCBI Taxonomy" id="2841688"/>
    <lineage>
        <taxon>Bacteria</taxon>
        <taxon>Pseudomonadati</taxon>
        <taxon>Pseudomonadota</taxon>
        <taxon>Gammaproteobacteria</taxon>
        <taxon>Candidatus Thiopontia</taxon>
    </lineage>
</organism>
<dbReference type="Pfam" id="PF01300">
    <property type="entry name" value="Sua5_yciO_yrdC"/>
    <property type="match status" value="1"/>
</dbReference>
<feature type="domain" description="YrdC-like" evidence="1">
    <location>
        <begin position="14"/>
        <end position="200"/>
    </location>
</feature>
<dbReference type="SUPFAM" id="SSF55821">
    <property type="entry name" value="YrdC/RibB"/>
    <property type="match status" value="1"/>
</dbReference>
<reference evidence="2 3" key="1">
    <citation type="submission" date="2020-08" db="EMBL/GenBank/DDBJ databases">
        <title>Bridging the membrane lipid divide: bacteria of the FCB group superphylum have the potential to synthesize archaeal ether lipids.</title>
        <authorList>
            <person name="Villanueva L."/>
            <person name="Von Meijenfeldt F.A.B."/>
            <person name="Westbye A.B."/>
            <person name="Yadav S."/>
            <person name="Hopmans E.C."/>
            <person name="Dutilh B.E."/>
            <person name="Sinninghe Damste J.S."/>
        </authorList>
    </citation>
    <scope>NUCLEOTIDE SEQUENCE [LARGE SCALE GENOMIC DNA]</scope>
    <source>
        <strain evidence="2">NIOZ-UU100</strain>
    </source>
</reference>
<name>A0A8J6P4C4_9GAMM</name>
<accession>A0A8J6P4C4</accession>
<dbReference type="EMBL" id="JACNFK010000034">
    <property type="protein sequence ID" value="MBC8520054.1"/>
    <property type="molecule type" value="Genomic_DNA"/>
</dbReference>
<dbReference type="InterPro" id="IPR006070">
    <property type="entry name" value="Sua5-like_dom"/>
</dbReference>
<evidence type="ECO:0000313" key="3">
    <source>
        <dbReference type="Proteomes" id="UP000654401"/>
    </source>
</evidence>
<sequence length="207" mass="22963">MAPILEIHPINPQPRLIRQAVEVIRRGGVIAYPTDSSYALGCHLGDKQAMERIRKIRKVGSDHNFTLVCPNLSDLSLYAKVDNTSFRLMKHVMPGPYTLILKASREVPRRLQHPKRKTIGLRVPDNRVAHALMEDLGEPLMSSTLIPPGEEFPLNDPHDIDEQMGHALDLIIDGGRCGVEPTTVVNMVDGIPEVVRAGCGDPSPFER</sequence>
<dbReference type="Gene3D" id="3.90.870.10">
    <property type="entry name" value="DHBP synthase"/>
    <property type="match status" value="1"/>
</dbReference>
<evidence type="ECO:0000313" key="2">
    <source>
        <dbReference type="EMBL" id="MBC8520054.1"/>
    </source>
</evidence>
<dbReference type="GO" id="GO:0003725">
    <property type="term" value="F:double-stranded RNA binding"/>
    <property type="evidence" value="ECO:0007669"/>
    <property type="project" value="InterPro"/>
</dbReference>
<dbReference type="Proteomes" id="UP000654401">
    <property type="component" value="Unassembled WGS sequence"/>
</dbReference>
<dbReference type="PANTHER" id="PTHR42828">
    <property type="entry name" value="DHBP SYNTHASE RIBB-LIKE ALPHA/BETA DOMAIN-CONTAINING PROTEIN"/>
    <property type="match status" value="1"/>
</dbReference>
<proteinExistence type="predicted"/>
<dbReference type="NCBIfam" id="TIGR00057">
    <property type="entry name" value="L-threonylcarbamoyladenylate synthase"/>
    <property type="match status" value="1"/>
</dbReference>
<dbReference type="AlphaFoldDB" id="A0A8J6P4C4"/>